<evidence type="ECO:0000256" key="4">
    <source>
        <dbReference type="PROSITE-ProRule" id="PRU00146"/>
    </source>
</evidence>
<dbReference type="AlphaFoldDB" id="A0A2G5B7K9"/>
<proteinExistence type="predicted"/>
<accession>A0A2G5B7K9</accession>
<dbReference type="PANTHER" id="PTHR47636">
    <property type="entry name" value="TRANSCRIPTIONAL REGULATORY PROTEIN RCO1"/>
    <property type="match status" value="1"/>
</dbReference>
<evidence type="ECO:0000256" key="1">
    <source>
        <dbReference type="ARBA" id="ARBA00022723"/>
    </source>
</evidence>
<dbReference type="OrthoDB" id="5876363at2759"/>
<dbReference type="EMBL" id="KZ303511">
    <property type="protein sequence ID" value="PIA14980.1"/>
    <property type="molecule type" value="Genomic_DNA"/>
</dbReference>
<dbReference type="PANTHER" id="PTHR47636:SF1">
    <property type="entry name" value="TRANSCRIPTIONAL REGULATORY PROTEIN RCO1"/>
    <property type="match status" value="1"/>
</dbReference>
<dbReference type="InterPro" id="IPR052819">
    <property type="entry name" value="Chromatin_regulatory_protein"/>
</dbReference>
<dbReference type="Gene3D" id="3.30.40.10">
    <property type="entry name" value="Zinc/RING finger domain, C3HC4 (zinc finger)"/>
    <property type="match status" value="1"/>
</dbReference>
<feature type="non-terminal residue" evidence="6">
    <location>
        <position position="1"/>
    </location>
</feature>
<dbReference type="GO" id="GO:0008270">
    <property type="term" value="F:zinc ion binding"/>
    <property type="evidence" value="ECO:0007669"/>
    <property type="project" value="UniProtKB-KW"/>
</dbReference>
<evidence type="ECO:0000313" key="7">
    <source>
        <dbReference type="Proteomes" id="UP000242474"/>
    </source>
</evidence>
<dbReference type="InterPro" id="IPR011011">
    <property type="entry name" value="Znf_FYVE_PHD"/>
</dbReference>
<keyword evidence="2 4" id="KW-0863">Zinc-finger</keyword>
<keyword evidence="1" id="KW-0479">Metal-binding</keyword>
<evidence type="ECO:0000256" key="3">
    <source>
        <dbReference type="ARBA" id="ARBA00022833"/>
    </source>
</evidence>
<evidence type="ECO:0000259" key="5">
    <source>
        <dbReference type="PROSITE" id="PS50016"/>
    </source>
</evidence>
<feature type="non-terminal residue" evidence="6">
    <location>
        <position position="112"/>
    </location>
</feature>
<dbReference type="PROSITE" id="PS50016">
    <property type="entry name" value="ZF_PHD_2"/>
    <property type="match status" value="1"/>
</dbReference>
<organism evidence="6 7">
    <name type="scientific">Coemansia reversa (strain ATCC 12441 / NRRL 1564)</name>
    <dbReference type="NCBI Taxonomy" id="763665"/>
    <lineage>
        <taxon>Eukaryota</taxon>
        <taxon>Fungi</taxon>
        <taxon>Fungi incertae sedis</taxon>
        <taxon>Zoopagomycota</taxon>
        <taxon>Kickxellomycotina</taxon>
        <taxon>Kickxellomycetes</taxon>
        <taxon>Kickxellales</taxon>
        <taxon>Kickxellaceae</taxon>
        <taxon>Coemansia</taxon>
    </lineage>
</organism>
<dbReference type="GO" id="GO:0006357">
    <property type="term" value="P:regulation of transcription by RNA polymerase II"/>
    <property type="evidence" value="ECO:0007669"/>
    <property type="project" value="TreeGrafter"/>
</dbReference>
<dbReference type="STRING" id="763665.A0A2G5B7K9"/>
<sequence length="112" mass="13215">HDVCDACGQSGEFICCEHCPRVFHFLCVEPPMTPDDVRQIDHWFCRECSHQRSRKRKSRAHAKNIFYPLISNIEYSNPRTFSVPEEIRRLFDGVEADVDGSYVNVREDRQQR</sequence>
<name>A0A2G5B7K9_COERN</name>
<protein>
    <recommendedName>
        <fullName evidence="5">PHD-type domain-containing protein</fullName>
    </recommendedName>
</protein>
<dbReference type="SMART" id="SM00249">
    <property type="entry name" value="PHD"/>
    <property type="match status" value="1"/>
</dbReference>
<dbReference type="InterPro" id="IPR019787">
    <property type="entry name" value="Znf_PHD-finger"/>
</dbReference>
<dbReference type="InterPro" id="IPR001965">
    <property type="entry name" value="Znf_PHD"/>
</dbReference>
<feature type="domain" description="PHD-type" evidence="5">
    <location>
        <begin position="1"/>
        <end position="51"/>
    </location>
</feature>
<evidence type="ECO:0000256" key="2">
    <source>
        <dbReference type="ARBA" id="ARBA00022771"/>
    </source>
</evidence>
<evidence type="ECO:0000313" key="6">
    <source>
        <dbReference type="EMBL" id="PIA14980.1"/>
    </source>
</evidence>
<dbReference type="GO" id="GO:0032221">
    <property type="term" value="C:Rpd3S complex"/>
    <property type="evidence" value="ECO:0007669"/>
    <property type="project" value="TreeGrafter"/>
</dbReference>
<dbReference type="InterPro" id="IPR013083">
    <property type="entry name" value="Znf_RING/FYVE/PHD"/>
</dbReference>
<keyword evidence="3" id="KW-0862">Zinc</keyword>
<dbReference type="PROSITE" id="PS01359">
    <property type="entry name" value="ZF_PHD_1"/>
    <property type="match status" value="1"/>
</dbReference>
<gene>
    <name evidence="6" type="ORF">COEREDRAFT_18930</name>
</gene>
<dbReference type="Proteomes" id="UP000242474">
    <property type="component" value="Unassembled WGS sequence"/>
</dbReference>
<dbReference type="Pfam" id="PF00628">
    <property type="entry name" value="PHD"/>
    <property type="match status" value="1"/>
</dbReference>
<reference evidence="6 7" key="1">
    <citation type="journal article" date="2015" name="Genome Biol. Evol.">
        <title>Phylogenomic analyses indicate that early fungi evolved digesting cell walls of algal ancestors of land plants.</title>
        <authorList>
            <person name="Chang Y."/>
            <person name="Wang S."/>
            <person name="Sekimoto S."/>
            <person name="Aerts A.L."/>
            <person name="Choi C."/>
            <person name="Clum A."/>
            <person name="LaButti K.M."/>
            <person name="Lindquist E.A."/>
            <person name="Yee Ngan C."/>
            <person name="Ohm R.A."/>
            <person name="Salamov A.A."/>
            <person name="Grigoriev I.V."/>
            <person name="Spatafora J.W."/>
            <person name="Berbee M.L."/>
        </authorList>
    </citation>
    <scope>NUCLEOTIDE SEQUENCE [LARGE SCALE GENOMIC DNA]</scope>
    <source>
        <strain evidence="6 7">NRRL 1564</strain>
    </source>
</reference>
<dbReference type="InterPro" id="IPR019786">
    <property type="entry name" value="Zinc_finger_PHD-type_CS"/>
</dbReference>
<keyword evidence="7" id="KW-1185">Reference proteome</keyword>
<dbReference type="SUPFAM" id="SSF57903">
    <property type="entry name" value="FYVE/PHD zinc finger"/>
    <property type="match status" value="1"/>
</dbReference>